<dbReference type="EMBL" id="JFYZ01000008">
    <property type="protein sequence ID" value="EZP82422.1"/>
    <property type="molecule type" value="Genomic_DNA"/>
</dbReference>
<dbReference type="eggNOG" id="ENOG5031C12">
    <property type="taxonomic scope" value="Bacteria"/>
</dbReference>
<protein>
    <recommendedName>
        <fullName evidence="3">Lipoprotein</fullName>
    </recommendedName>
</protein>
<comment type="caution">
    <text evidence="1">The sequence shown here is derived from an EMBL/GenBank/DDBJ whole genome shotgun (WGS) entry which is preliminary data.</text>
</comment>
<evidence type="ECO:0000313" key="1">
    <source>
        <dbReference type="EMBL" id="EZP82422.1"/>
    </source>
</evidence>
<name>A0A031K1E2_9SPHN</name>
<gene>
    <name evidence="1" type="ORF">BV97_01919</name>
</gene>
<evidence type="ECO:0000313" key="2">
    <source>
        <dbReference type="Proteomes" id="UP000024329"/>
    </source>
</evidence>
<reference evidence="1 2" key="1">
    <citation type="submission" date="2014-03" db="EMBL/GenBank/DDBJ databases">
        <title>Whole genome sequence of Novosphingobium resinovorum KF1.</title>
        <authorList>
            <person name="Gan H.M."/>
            <person name="Gan H.Y."/>
            <person name="Chew T.H."/>
            <person name="Savka M.A."/>
        </authorList>
    </citation>
    <scope>NUCLEOTIDE SEQUENCE [LARGE SCALE GENOMIC DNA]</scope>
    <source>
        <strain evidence="1 2">KF1</strain>
    </source>
</reference>
<sequence>MRRRDLMGAMAACGLLAACGSEPGSSGTAGKGTNALRYKMTVEVDTPHGIKSGYAIRELTRRRPSDSLGIGQDRGSTKLRGDAVVVRLPENREVFALLIGASGDVNYSTQIIYWSELWGKPEGASLELYPAIPRMDSLDSGNALPMLVRFAVQHDPRTVEQLMPEDFERVFGAGVKLKRIAIGITADSVTNFLENKLEDLGTNKDESLDRDFRPTTRPTLAQRLGYNDFTREK</sequence>
<accession>A0A031K1E2</accession>
<dbReference type="Proteomes" id="UP000024329">
    <property type="component" value="Unassembled WGS sequence"/>
</dbReference>
<proteinExistence type="predicted"/>
<dbReference type="AlphaFoldDB" id="A0A031K1E2"/>
<evidence type="ECO:0008006" key="3">
    <source>
        <dbReference type="Google" id="ProtNLM"/>
    </source>
</evidence>
<organism evidence="1 2">
    <name type="scientific">Novosphingobium resinovorum</name>
    <dbReference type="NCBI Taxonomy" id="158500"/>
    <lineage>
        <taxon>Bacteria</taxon>
        <taxon>Pseudomonadati</taxon>
        <taxon>Pseudomonadota</taxon>
        <taxon>Alphaproteobacteria</taxon>
        <taxon>Sphingomonadales</taxon>
        <taxon>Sphingomonadaceae</taxon>
        <taxon>Novosphingobium</taxon>
    </lineage>
</organism>
<dbReference type="PROSITE" id="PS51257">
    <property type="entry name" value="PROKAR_LIPOPROTEIN"/>
    <property type="match status" value="1"/>
</dbReference>